<dbReference type="Pfam" id="PF13618">
    <property type="entry name" value="Gluconate_2-dh3"/>
    <property type="match status" value="1"/>
</dbReference>
<feature type="non-terminal residue" evidence="2">
    <location>
        <position position="1"/>
    </location>
</feature>
<gene>
    <name evidence="2" type="ORF">METZ01_LOCUS391734</name>
</gene>
<evidence type="ECO:0008006" key="3">
    <source>
        <dbReference type="Google" id="ProtNLM"/>
    </source>
</evidence>
<organism evidence="2">
    <name type="scientific">marine metagenome</name>
    <dbReference type="NCBI Taxonomy" id="408172"/>
    <lineage>
        <taxon>unclassified sequences</taxon>
        <taxon>metagenomes</taxon>
        <taxon>ecological metagenomes</taxon>
    </lineage>
</organism>
<evidence type="ECO:0000313" key="2">
    <source>
        <dbReference type="EMBL" id="SVD38880.1"/>
    </source>
</evidence>
<protein>
    <recommendedName>
        <fullName evidence="3">Tat pathway signal protein</fullName>
    </recommendedName>
</protein>
<name>A0A382UXD9_9ZZZZ</name>
<dbReference type="EMBL" id="UINC01147514">
    <property type="protein sequence ID" value="SVD38880.1"/>
    <property type="molecule type" value="Genomic_DNA"/>
</dbReference>
<dbReference type="InterPro" id="IPR027056">
    <property type="entry name" value="Gluconate_2DH_su3"/>
</dbReference>
<sequence>VKSPSSKFQDDESGARATEGPSRINRRVALQWISSATAAIPLLEREASAADKSGVRPPSVFAKGYGPDPDLIRKYKPGDLWPLTFTKDQRRLMIVLCDIIMPADEVSPSASSLNVHDFVDEWISSPYPAQASDRNIILKGMALLDEKAVRRGKPKFVSLKPKDQLVICEDLARKAKADVRRFPGSFFYRLRNLVAGGYYTTPAGTKDIGYRGNVPQAEWNGPPAEVLKKLNLPPQ</sequence>
<reference evidence="2" key="1">
    <citation type="submission" date="2018-05" db="EMBL/GenBank/DDBJ databases">
        <authorList>
            <person name="Lanie J.A."/>
            <person name="Ng W.-L."/>
            <person name="Kazmierczak K.M."/>
            <person name="Andrzejewski T.M."/>
            <person name="Davidsen T.M."/>
            <person name="Wayne K.J."/>
            <person name="Tettelin H."/>
            <person name="Glass J.I."/>
            <person name="Rusch D."/>
            <person name="Podicherti R."/>
            <person name="Tsui H.-C.T."/>
            <person name="Winkler M.E."/>
        </authorList>
    </citation>
    <scope>NUCLEOTIDE SEQUENCE</scope>
</reference>
<proteinExistence type="predicted"/>
<evidence type="ECO:0000256" key="1">
    <source>
        <dbReference type="SAM" id="MobiDB-lite"/>
    </source>
</evidence>
<feature type="region of interest" description="Disordered" evidence="1">
    <location>
        <begin position="1"/>
        <end position="22"/>
    </location>
</feature>
<accession>A0A382UXD9</accession>
<dbReference type="AlphaFoldDB" id="A0A382UXD9"/>